<evidence type="ECO:0000313" key="1">
    <source>
        <dbReference type="EMBL" id="OAB46559.1"/>
    </source>
</evidence>
<comment type="caution">
    <text evidence="1">The sequence shown here is derived from an EMBL/GenBank/DDBJ whole genome shotgun (WGS) entry which is preliminary data.</text>
</comment>
<organism evidence="1 2">
    <name type="scientific">Paenibacillus antarcticus</name>
    <dbReference type="NCBI Taxonomy" id="253703"/>
    <lineage>
        <taxon>Bacteria</taxon>
        <taxon>Bacillati</taxon>
        <taxon>Bacillota</taxon>
        <taxon>Bacilli</taxon>
        <taxon>Bacillales</taxon>
        <taxon>Paenibacillaceae</taxon>
        <taxon>Paenibacillus</taxon>
    </lineage>
</organism>
<keyword evidence="2" id="KW-1185">Reference proteome</keyword>
<gene>
    <name evidence="1" type="ORF">PBAT_11120</name>
</gene>
<dbReference type="EMBL" id="LVJI01000015">
    <property type="protein sequence ID" value="OAB46559.1"/>
    <property type="molecule type" value="Genomic_DNA"/>
</dbReference>
<name>A0A168PA89_9BACL</name>
<dbReference type="AlphaFoldDB" id="A0A168PA89"/>
<dbReference type="RefSeq" id="WP_068649479.1">
    <property type="nucleotide sequence ID" value="NZ_CP043611.1"/>
</dbReference>
<dbReference type="Proteomes" id="UP000077355">
    <property type="component" value="Unassembled WGS sequence"/>
</dbReference>
<accession>A0A168PA89</accession>
<sequence length="82" mass="9180">MCKCLQELASQHSKSSRQNRRDAEVQTSVNINITIRPYTFDDKKGTRLSKTAINKEIPPKFCPICGKKVHGYQEANTAGARA</sequence>
<evidence type="ECO:0000313" key="2">
    <source>
        <dbReference type="Proteomes" id="UP000077355"/>
    </source>
</evidence>
<dbReference type="OrthoDB" id="3191813at2"/>
<protein>
    <submittedName>
        <fullName evidence="1">Uncharacterized protein</fullName>
    </submittedName>
</protein>
<reference evidence="1 2" key="1">
    <citation type="submission" date="2016-03" db="EMBL/GenBank/DDBJ databases">
        <title>Draft genome sequence of Paenibacillus antarcticus CECT 5836.</title>
        <authorList>
            <person name="Shin S.-K."/>
            <person name="Yi H."/>
        </authorList>
    </citation>
    <scope>NUCLEOTIDE SEQUENCE [LARGE SCALE GENOMIC DNA]</scope>
    <source>
        <strain evidence="1 2">CECT 5836</strain>
    </source>
</reference>
<proteinExistence type="predicted"/>